<dbReference type="GO" id="GO:0004553">
    <property type="term" value="F:hydrolase activity, hydrolyzing O-glycosyl compounds"/>
    <property type="evidence" value="ECO:0007669"/>
    <property type="project" value="InterPro"/>
</dbReference>
<dbReference type="EMBL" id="CAFBLP010000011">
    <property type="protein sequence ID" value="CAB4868360.1"/>
    <property type="molecule type" value="Genomic_DNA"/>
</dbReference>
<dbReference type="Gene3D" id="2.60.40.10">
    <property type="entry name" value="Immunoglobulins"/>
    <property type="match status" value="1"/>
</dbReference>
<organism evidence="4">
    <name type="scientific">freshwater metagenome</name>
    <dbReference type="NCBI Taxonomy" id="449393"/>
    <lineage>
        <taxon>unclassified sequences</taxon>
        <taxon>metagenomes</taxon>
        <taxon>ecological metagenomes</taxon>
    </lineage>
</organism>
<protein>
    <submittedName>
        <fullName evidence="4">Unannotated protein</fullName>
    </submittedName>
</protein>
<evidence type="ECO:0000256" key="2">
    <source>
        <dbReference type="SAM" id="MobiDB-lite"/>
    </source>
</evidence>
<reference evidence="4" key="1">
    <citation type="submission" date="2020-05" db="EMBL/GenBank/DDBJ databases">
        <authorList>
            <person name="Chiriac C."/>
            <person name="Salcher M."/>
            <person name="Ghai R."/>
            <person name="Kavagutti S V."/>
        </authorList>
    </citation>
    <scope>NUCLEOTIDE SEQUENCE</scope>
</reference>
<evidence type="ECO:0000313" key="4">
    <source>
        <dbReference type="EMBL" id="CAB4868360.1"/>
    </source>
</evidence>
<feature type="compositionally biased region" description="Basic and acidic residues" evidence="2">
    <location>
        <begin position="87"/>
        <end position="98"/>
    </location>
</feature>
<dbReference type="InterPro" id="IPR006047">
    <property type="entry name" value="GH13_cat_dom"/>
</dbReference>
<name>A0A6J7DFF2_9ZZZZ</name>
<dbReference type="Gene3D" id="3.20.20.80">
    <property type="entry name" value="Glycosidases"/>
    <property type="match status" value="1"/>
</dbReference>
<dbReference type="Pfam" id="PF02922">
    <property type="entry name" value="CBM_48"/>
    <property type="match status" value="1"/>
</dbReference>
<evidence type="ECO:0000256" key="1">
    <source>
        <dbReference type="ARBA" id="ARBA00008061"/>
    </source>
</evidence>
<dbReference type="SUPFAM" id="SSF81296">
    <property type="entry name" value="E set domains"/>
    <property type="match status" value="1"/>
</dbReference>
<sequence>MSLWSSAAESVSVHVVDRADPLTSVLDHPMVRSGDWWTAVIDAGAVGAGDLYGFRVVGPPAPGSSARFDPAKFLLDPDATQVWFPPAHDRDGARRRGADTQGRSPMGVLRRLDPLPRMPPGPRHASTDLIIYELHVRGCTQHAPHVPEQLRGTFAGLRHHVNHIAALGVTAVELLPIHQGDPAEGSYWGYMPLAWNALHGGYVAGDDPEREFCEMVQAFHDAGIEVLLDVVYNHTTEEDHLGPTYHLRGIDDAAYYVLNGDGAYNDDAGCGNVIRAAHHAAASLIMGSLRRYADLGIDGFRFDLGSLLGRDIDGNPQERSALIEEITTFAAMRGLRLITEPWDLTAYQLGDGFPGHTWAQWNGEFRDDVRSFVRAEQGFAAPVSQRVIGSPDLFGAEPHRSINFVTAHDGFTLYDLVSYESKHNEANGHDNADGTGDNRSWNCGWEGDDIHADSAGEVHALRSRQMRNLLSLLLLSRGVPMLLAGDEFAQTQGGNNNAYNQDNETAWLDWRRAEQFGDLTDFVRTLIALRRLGGDGPVSLFGVDGPPDLSFVSHSIAWAWGDLYVMANAWWEPLTFEVQCAGDWSVALTTGPAEVAFVDGCVAVDGRTTVVLRRA</sequence>
<feature type="region of interest" description="Disordered" evidence="2">
    <location>
        <begin position="85"/>
        <end position="120"/>
    </location>
</feature>
<evidence type="ECO:0000259" key="3">
    <source>
        <dbReference type="SMART" id="SM00642"/>
    </source>
</evidence>
<gene>
    <name evidence="4" type="ORF">UFOPK3376_00673</name>
</gene>
<dbReference type="InterPro" id="IPR013783">
    <property type="entry name" value="Ig-like_fold"/>
</dbReference>
<proteinExistence type="inferred from homology"/>
<dbReference type="InterPro" id="IPR004193">
    <property type="entry name" value="Glyco_hydro_13_N"/>
</dbReference>
<feature type="domain" description="Glycosyl hydrolase family 13 catalytic" evidence="3">
    <location>
        <begin position="129"/>
        <end position="530"/>
    </location>
</feature>
<dbReference type="GO" id="GO:0005975">
    <property type="term" value="P:carbohydrate metabolic process"/>
    <property type="evidence" value="ECO:0007669"/>
    <property type="project" value="InterPro"/>
</dbReference>
<dbReference type="SUPFAM" id="SSF51445">
    <property type="entry name" value="(Trans)glycosidases"/>
    <property type="match status" value="1"/>
</dbReference>
<dbReference type="CDD" id="cd11326">
    <property type="entry name" value="AmyAc_Glg_debranch"/>
    <property type="match status" value="1"/>
</dbReference>
<dbReference type="SMART" id="SM00642">
    <property type="entry name" value="Aamy"/>
    <property type="match status" value="1"/>
</dbReference>
<dbReference type="PANTHER" id="PTHR43002">
    <property type="entry name" value="GLYCOGEN DEBRANCHING ENZYME"/>
    <property type="match status" value="1"/>
</dbReference>
<dbReference type="InterPro" id="IPR017853">
    <property type="entry name" value="GH"/>
</dbReference>
<comment type="similarity">
    <text evidence="1">Belongs to the glycosyl hydrolase 13 family.</text>
</comment>
<dbReference type="AlphaFoldDB" id="A0A6J7DFF2"/>
<dbReference type="Pfam" id="PF00128">
    <property type="entry name" value="Alpha-amylase"/>
    <property type="match status" value="1"/>
</dbReference>
<dbReference type="InterPro" id="IPR014756">
    <property type="entry name" value="Ig_E-set"/>
</dbReference>
<accession>A0A6J7DFF2</accession>